<sequence length="133" mass="14342">MDLNELLPELEKATGPSRILDAAIGRLVGYKRKVEYRKSNRTGGTVRRVFWIVPSGDDFVRMPHFTDSLDAAVELASIIVADRLRGVSWVNGTATACIDDGAYYHGATPALAICIAVLSARAEADAQGGEVHD</sequence>
<evidence type="ECO:0000313" key="2">
    <source>
        <dbReference type="Proteomes" id="UP000730739"/>
    </source>
</evidence>
<keyword evidence="2" id="KW-1185">Reference proteome</keyword>
<comment type="caution">
    <text evidence="1">The sequence shown here is derived from an EMBL/GenBank/DDBJ whole genome shotgun (WGS) entry which is preliminary data.</text>
</comment>
<dbReference type="Proteomes" id="UP000730739">
    <property type="component" value="Unassembled WGS sequence"/>
</dbReference>
<name>A0ABS4QSQ5_9HYPH</name>
<evidence type="ECO:0000313" key="1">
    <source>
        <dbReference type="EMBL" id="MBP2233695.1"/>
    </source>
</evidence>
<dbReference type="EMBL" id="JAGILA010000001">
    <property type="protein sequence ID" value="MBP2233695.1"/>
    <property type="molecule type" value="Genomic_DNA"/>
</dbReference>
<organism evidence="1 2">
    <name type="scientific">Sinorhizobium kostiense</name>
    <dbReference type="NCBI Taxonomy" id="76747"/>
    <lineage>
        <taxon>Bacteria</taxon>
        <taxon>Pseudomonadati</taxon>
        <taxon>Pseudomonadota</taxon>
        <taxon>Alphaproteobacteria</taxon>
        <taxon>Hyphomicrobiales</taxon>
        <taxon>Rhizobiaceae</taxon>
        <taxon>Sinorhizobium/Ensifer group</taxon>
        <taxon>Sinorhizobium</taxon>
    </lineage>
</organism>
<evidence type="ECO:0008006" key="3">
    <source>
        <dbReference type="Google" id="ProtNLM"/>
    </source>
</evidence>
<proteinExistence type="predicted"/>
<dbReference type="RefSeq" id="WP_209599992.1">
    <property type="nucleotide sequence ID" value="NZ_JAGILA010000001.1"/>
</dbReference>
<reference evidence="1 2" key="1">
    <citation type="submission" date="2021-03" db="EMBL/GenBank/DDBJ databases">
        <title>Genomic Encyclopedia of Type Strains, Phase IV (KMG-IV): sequencing the most valuable type-strain genomes for metagenomic binning, comparative biology and taxonomic classification.</title>
        <authorList>
            <person name="Goeker M."/>
        </authorList>
    </citation>
    <scope>NUCLEOTIDE SEQUENCE [LARGE SCALE GENOMIC DNA]</scope>
    <source>
        <strain evidence="1 2">DSM 13372</strain>
    </source>
</reference>
<gene>
    <name evidence="1" type="ORF">J2Z31_000185</name>
</gene>
<accession>A0ABS4QSQ5</accession>
<protein>
    <recommendedName>
        <fullName evidence="3">Phage ABA sandwich domain-containing protein</fullName>
    </recommendedName>
</protein>